<evidence type="ECO:0000313" key="3">
    <source>
        <dbReference type="Proteomes" id="UP000489600"/>
    </source>
</evidence>
<dbReference type="AlphaFoldDB" id="A0A565BGH5"/>
<sequence length="124" mass="14254">MYLLRRLSTLSCGGKFGESGGEGESGECESPESDGGDIWLPSTYVTQFRGDYWSEKQKEYELFVGLKRDIDGMKAGREIHYRHSQIRHYHHYQATDEDWINPLMEAIQTLATLKESGQGRELMM</sequence>
<accession>A0A565BGH5</accession>
<dbReference type="InterPro" id="IPR019190">
    <property type="entry name" value="EXOV"/>
</dbReference>
<feature type="compositionally biased region" description="Acidic residues" evidence="1">
    <location>
        <begin position="24"/>
        <end position="35"/>
    </location>
</feature>
<gene>
    <name evidence="2" type="ORF">ANE_LOCUS10405</name>
</gene>
<dbReference type="Proteomes" id="UP000489600">
    <property type="component" value="Unassembled WGS sequence"/>
</dbReference>
<dbReference type="Pfam" id="PF09810">
    <property type="entry name" value="Exo5"/>
    <property type="match status" value="1"/>
</dbReference>
<evidence type="ECO:0000256" key="1">
    <source>
        <dbReference type="SAM" id="MobiDB-lite"/>
    </source>
</evidence>
<keyword evidence="3" id="KW-1185">Reference proteome</keyword>
<dbReference type="GO" id="GO:0045145">
    <property type="term" value="F:single-stranded DNA 5'-3' DNA exonuclease activity"/>
    <property type="evidence" value="ECO:0007669"/>
    <property type="project" value="InterPro"/>
</dbReference>
<evidence type="ECO:0000313" key="2">
    <source>
        <dbReference type="EMBL" id="VVA99960.1"/>
    </source>
</evidence>
<feature type="region of interest" description="Disordered" evidence="1">
    <location>
        <begin position="15"/>
        <end position="35"/>
    </location>
</feature>
<name>A0A565BGH5_9BRAS</name>
<protein>
    <submittedName>
        <fullName evidence="2">Uncharacterized protein</fullName>
    </submittedName>
</protein>
<comment type="caution">
    <text evidence="2">The sequence shown here is derived from an EMBL/GenBank/DDBJ whole genome shotgun (WGS) entry which is preliminary data.</text>
</comment>
<proteinExistence type="predicted"/>
<reference evidence="2" key="1">
    <citation type="submission" date="2019-07" db="EMBL/GenBank/DDBJ databases">
        <authorList>
            <person name="Dittberner H."/>
        </authorList>
    </citation>
    <scope>NUCLEOTIDE SEQUENCE [LARGE SCALE GENOMIC DNA]</scope>
</reference>
<dbReference type="EMBL" id="CABITT030000003">
    <property type="protein sequence ID" value="VVA99960.1"/>
    <property type="molecule type" value="Genomic_DNA"/>
</dbReference>
<organism evidence="2 3">
    <name type="scientific">Arabis nemorensis</name>
    <dbReference type="NCBI Taxonomy" id="586526"/>
    <lineage>
        <taxon>Eukaryota</taxon>
        <taxon>Viridiplantae</taxon>
        <taxon>Streptophyta</taxon>
        <taxon>Embryophyta</taxon>
        <taxon>Tracheophyta</taxon>
        <taxon>Spermatophyta</taxon>
        <taxon>Magnoliopsida</taxon>
        <taxon>eudicotyledons</taxon>
        <taxon>Gunneridae</taxon>
        <taxon>Pentapetalae</taxon>
        <taxon>rosids</taxon>
        <taxon>malvids</taxon>
        <taxon>Brassicales</taxon>
        <taxon>Brassicaceae</taxon>
        <taxon>Arabideae</taxon>
        <taxon>Arabis</taxon>
    </lineage>
</organism>